<dbReference type="GO" id="GO:0003935">
    <property type="term" value="F:GTP cyclohydrolase II activity"/>
    <property type="evidence" value="ECO:0007669"/>
    <property type="project" value="UniProtKB-EC"/>
</dbReference>
<dbReference type="Gene3D" id="3.40.50.10990">
    <property type="entry name" value="GTP cyclohydrolase II"/>
    <property type="match status" value="1"/>
</dbReference>
<evidence type="ECO:0000259" key="11">
    <source>
        <dbReference type="Pfam" id="PF00925"/>
    </source>
</evidence>
<proteinExistence type="predicted"/>
<dbReference type="InterPro" id="IPR000926">
    <property type="entry name" value="RibA"/>
</dbReference>
<evidence type="ECO:0000256" key="2">
    <source>
        <dbReference type="ARBA" id="ARBA00004853"/>
    </source>
</evidence>
<sequence length="247" mass="28106">MRTDIQVEKLLSEHVKQIPYRHDKSIYVSGPVALPVAIAGQVHNFKWYCWFVEEAISPEEPLIAFVRRHRLEERQVSSALVYGDFETQDQALVRIHSTCHTGDIFGSEKCDCGPQLKHAFERIVEQGTGAIFYLANHEGRSIGLFAKNIAYKIQELGFDTVQANEIIGYGIDERRYEETFKVIRYLRSGPIQLITNNPEKVEEARKAGIHVSDVLVNWVGGTIHNRNYMDVKIKKTGHLQVSPVISS</sequence>
<name>A0A934J244_9BACL</name>
<dbReference type="InterPro" id="IPR036144">
    <property type="entry name" value="RibA-like_sf"/>
</dbReference>
<evidence type="ECO:0000256" key="8">
    <source>
        <dbReference type="ARBA" id="ARBA00022833"/>
    </source>
</evidence>
<dbReference type="RefSeq" id="WP_199017587.1">
    <property type="nucleotide sequence ID" value="NZ_JAELUP010000004.1"/>
</dbReference>
<evidence type="ECO:0000256" key="3">
    <source>
        <dbReference type="ARBA" id="ARBA00012762"/>
    </source>
</evidence>
<dbReference type="PANTHER" id="PTHR21327:SF18">
    <property type="entry name" value="3,4-DIHYDROXY-2-BUTANONE 4-PHOSPHATE SYNTHASE"/>
    <property type="match status" value="1"/>
</dbReference>
<dbReference type="Pfam" id="PF00925">
    <property type="entry name" value="GTP_cyclohydro2"/>
    <property type="match status" value="1"/>
</dbReference>
<keyword evidence="5" id="KW-0479">Metal-binding</keyword>
<evidence type="ECO:0000256" key="5">
    <source>
        <dbReference type="ARBA" id="ARBA00022723"/>
    </source>
</evidence>
<keyword evidence="6" id="KW-0547">Nucleotide-binding</keyword>
<dbReference type="GO" id="GO:0046872">
    <property type="term" value="F:metal ion binding"/>
    <property type="evidence" value="ECO:0007669"/>
    <property type="project" value="UniProtKB-KW"/>
</dbReference>
<protein>
    <recommendedName>
        <fullName evidence="3">GTP cyclohydrolase II</fullName>
        <ecNumber evidence="3">3.5.4.25</ecNumber>
    </recommendedName>
</protein>
<keyword evidence="13" id="KW-1185">Reference proteome</keyword>
<dbReference type="CDD" id="cd00641">
    <property type="entry name" value="GTP_cyclohydro2"/>
    <property type="match status" value="1"/>
</dbReference>
<keyword evidence="9" id="KW-0342">GTP-binding</keyword>
<evidence type="ECO:0000256" key="6">
    <source>
        <dbReference type="ARBA" id="ARBA00022741"/>
    </source>
</evidence>
<keyword evidence="4" id="KW-0686">Riboflavin biosynthesis</keyword>
<dbReference type="EC" id="3.5.4.25" evidence="3"/>
<comment type="caution">
    <text evidence="12">The sequence shown here is derived from an EMBL/GenBank/DDBJ whole genome shotgun (WGS) entry which is preliminary data.</text>
</comment>
<evidence type="ECO:0000256" key="4">
    <source>
        <dbReference type="ARBA" id="ARBA00022619"/>
    </source>
</evidence>
<dbReference type="InterPro" id="IPR032677">
    <property type="entry name" value="GTP_cyclohydro_II"/>
</dbReference>
<dbReference type="EMBL" id="JAELUP010000004">
    <property type="protein sequence ID" value="MBJ6360063.1"/>
    <property type="molecule type" value="Genomic_DNA"/>
</dbReference>
<evidence type="ECO:0000313" key="12">
    <source>
        <dbReference type="EMBL" id="MBJ6360063.1"/>
    </source>
</evidence>
<evidence type="ECO:0000313" key="13">
    <source>
        <dbReference type="Proteomes" id="UP000640274"/>
    </source>
</evidence>
<comment type="catalytic activity">
    <reaction evidence="10">
        <text>GTP + 4 H2O = 2,5-diamino-6-hydroxy-4-(5-phosphoribosylamino)-pyrimidine + formate + 2 phosphate + 3 H(+)</text>
        <dbReference type="Rhea" id="RHEA:23704"/>
        <dbReference type="ChEBI" id="CHEBI:15377"/>
        <dbReference type="ChEBI" id="CHEBI:15378"/>
        <dbReference type="ChEBI" id="CHEBI:15740"/>
        <dbReference type="ChEBI" id="CHEBI:37565"/>
        <dbReference type="ChEBI" id="CHEBI:43474"/>
        <dbReference type="ChEBI" id="CHEBI:58614"/>
        <dbReference type="EC" id="3.5.4.25"/>
    </reaction>
</comment>
<dbReference type="Proteomes" id="UP000640274">
    <property type="component" value="Unassembled WGS sequence"/>
</dbReference>
<accession>A0A934J244</accession>
<feature type="domain" description="GTP cyclohydrolase II" evidence="11">
    <location>
        <begin position="73"/>
        <end position="213"/>
    </location>
</feature>
<dbReference type="SUPFAM" id="SSF142695">
    <property type="entry name" value="RibA-like"/>
    <property type="match status" value="1"/>
</dbReference>
<evidence type="ECO:0000256" key="1">
    <source>
        <dbReference type="ARBA" id="ARBA00001947"/>
    </source>
</evidence>
<comment type="pathway">
    <text evidence="2">Cofactor biosynthesis; riboflavin biosynthesis; 5-amino-6-(D-ribitylamino)uracil from GTP: step 1/4.</text>
</comment>
<dbReference type="AlphaFoldDB" id="A0A934J244"/>
<evidence type="ECO:0000256" key="7">
    <source>
        <dbReference type="ARBA" id="ARBA00022801"/>
    </source>
</evidence>
<organism evidence="12 13">
    <name type="scientific">Paenibacillus roseus</name>
    <dbReference type="NCBI Taxonomy" id="2798579"/>
    <lineage>
        <taxon>Bacteria</taxon>
        <taxon>Bacillati</taxon>
        <taxon>Bacillota</taxon>
        <taxon>Bacilli</taxon>
        <taxon>Bacillales</taxon>
        <taxon>Paenibacillaceae</taxon>
        <taxon>Paenibacillus</taxon>
    </lineage>
</organism>
<keyword evidence="7" id="KW-0378">Hydrolase</keyword>
<gene>
    <name evidence="12" type="ORF">JFN88_01845</name>
</gene>
<comment type="cofactor">
    <cofactor evidence="1">
        <name>Zn(2+)</name>
        <dbReference type="ChEBI" id="CHEBI:29105"/>
    </cofactor>
</comment>
<dbReference type="GO" id="GO:0009231">
    <property type="term" value="P:riboflavin biosynthetic process"/>
    <property type="evidence" value="ECO:0007669"/>
    <property type="project" value="UniProtKB-KW"/>
</dbReference>
<dbReference type="GO" id="GO:0005525">
    <property type="term" value="F:GTP binding"/>
    <property type="evidence" value="ECO:0007669"/>
    <property type="project" value="UniProtKB-KW"/>
</dbReference>
<evidence type="ECO:0000256" key="10">
    <source>
        <dbReference type="ARBA" id="ARBA00049295"/>
    </source>
</evidence>
<reference evidence="12" key="1">
    <citation type="submission" date="2020-12" db="EMBL/GenBank/DDBJ databases">
        <authorList>
            <person name="Huq M.A."/>
        </authorList>
    </citation>
    <scope>NUCLEOTIDE SEQUENCE</scope>
    <source>
        <strain evidence="12">MAHUQ-46</strain>
    </source>
</reference>
<keyword evidence="8" id="KW-0862">Zinc</keyword>
<dbReference type="PANTHER" id="PTHR21327">
    <property type="entry name" value="GTP CYCLOHYDROLASE II-RELATED"/>
    <property type="match status" value="1"/>
</dbReference>
<evidence type="ECO:0000256" key="9">
    <source>
        <dbReference type="ARBA" id="ARBA00023134"/>
    </source>
</evidence>
<dbReference type="NCBIfam" id="NF001591">
    <property type="entry name" value="PRK00393.1"/>
    <property type="match status" value="1"/>
</dbReference>
<dbReference type="GO" id="GO:0005829">
    <property type="term" value="C:cytosol"/>
    <property type="evidence" value="ECO:0007669"/>
    <property type="project" value="TreeGrafter"/>
</dbReference>